<dbReference type="AlphaFoldDB" id="A0A0G0GBH8"/>
<sequence>MSNNNFRLSSLFVSVITITLILILAIIYLNQIKARKRDDARIANIHLIESTLKLYDDKKGYFPDTGDDDCFGFDLGLSNFDPGEEKSFLKNLGMENLISKIPVDPYPKLQDIGKCNNFNQNKNYYSFAYQKFEPGKYGCDKDKGAFYILGITNFETYDESPEKSPGFSCPELDFSKEFSWVTGKFEK</sequence>
<keyword evidence="1" id="KW-0472">Membrane</keyword>
<evidence type="ECO:0000256" key="1">
    <source>
        <dbReference type="SAM" id="Phobius"/>
    </source>
</evidence>
<evidence type="ECO:0008006" key="4">
    <source>
        <dbReference type="Google" id="ProtNLM"/>
    </source>
</evidence>
<reference evidence="2 3" key="1">
    <citation type="journal article" date="2015" name="Nature">
        <title>rRNA introns, odd ribosomes, and small enigmatic genomes across a large radiation of phyla.</title>
        <authorList>
            <person name="Brown C.T."/>
            <person name="Hug L.A."/>
            <person name="Thomas B.C."/>
            <person name="Sharon I."/>
            <person name="Castelle C.J."/>
            <person name="Singh A."/>
            <person name="Wilkins M.J."/>
            <person name="Williams K.H."/>
            <person name="Banfield J.F."/>
        </authorList>
    </citation>
    <scope>NUCLEOTIDE SEQUENCE [LARGE SCALE GENOMIC DNA]</scope>
</reference>
<accession>A0A0G0GBH8</accession>
<proteinExistence type="predicted"/>
<name>A0A0G0GBH8_9BACT</name>
<dbReference type="STRING" id="1618333.UR93_C0003G0014"/>
<evidence type="ECO:0000313" key="2">
    <source>
        <dbReference type="EMBL" id="KKP89077.1"/>
    </source>
</evidence>
<keyword evidence="1" id="KW-1133">Transmembrane helix</keyword>
<comment type="caution">
    <text evidence="2">The sequence shown here is derived from an EMBL/GenBank/DDBJ whole genome shotgun (WGS) entry which is preliminary data.</text>
</comment>
<evidence type="ECO:0000313" key="3">
    <source>
        <dbReference type="Proteomes" id="UP000034316"/>
    </source>
</evidence>
<protein>
    <recommendedName>
        <fullName evidence="4">General secretion pathway protein G</fullName>
    </recommendedName>
</protein>
<gene>
    <name evidence="2" type="ORF">UR93_C0003G0014</name>
</gene>
<keyword evidence="1" id="KW-0812">Transmembrane</keyword>
<feature type="transmembrane region" description="Helical" evidence="1">
    <location>
        <begin position="6"/>
        <end position="29"/>
    </location>
</feature>
<dbReference type="Proteomes" id="UP000034316">
    <property type="component" value="Unassembled WGS sequence"/>
</dbReference>
<dbReference type="EMBL" id="LBRB01000003">
    <property type="protein sequence ID" value="KKP89077.1"/>
    <property type="molecule type" value="Genomic_DNA"/>
</dbReference>
<organism evidence="2 3">
    <name type="scientific">Berkelbacteria bacterium GW2011_GWA2_35_9</name>
    <dbReference type="NCBI Taxonomy" id="1618333"/>
    <lineage>
        <taxon>Bacteria</taxon>
        <taxon>Candidatus Berkelbacteria</taxon>
    </lineage>
</organism>